<dbReference type="Pfam" id="PF12680">
    <property type="entry name" value="SnoaL_2"/>
    <property type="match status" value="1"/>
</dbReference>
<organism evidence="2 3">
    <name type="scientific">Microbacterium aoyamense</name>
    <dbReference type="NCBI Taxonomy" id="344166"/>
    <lineage>
        <taxon>Bacteria</taxon>
        <taxon>Bacillati</taxon>
        <taxon>Actinomycetota</taxon>
        <taxon>Actinomycetes</taxon>
        <taxon>Micrococcales</taxon>
        <taxon>Microbacteriaceae</taxon>
        <taxon>Microbacterium</taxon>
    </lineage>
</organism>
<keyword evidence="3" id="KW-1185">Reference proteome</keyword>
<sequence length="130" mass="14942">MMGMDPVHDHALNGIERLELELVVRDFTSLLNSRCFDELTAFLHPDVEYRPSLRATVRGRSAVIALCEEIHHSFDEWCTSLLNVAVTEDVVLAEQALRLRLPGEQERWIMGFASFRMHGFQISAWHQVHA</sequence>
<dbReference type="InterPro" id="IPR037401">
    <property type="entry name" value="SnoaL-like"/>
</dbReference>
<dbReference type="InterPro" id="IPR032710">
    <property type="entry name" value="NTF2-like_dom_sf"/>
</dbReference>
<accession>A0ABN2Q1G4</accession>
<reference evidence="2 3" key="1">
    <citation type="journal article" date="2019" name="Int. J. Syst. Evol. Microbiol.">
        <title>The Global Catalogue of Microorganisms (GCM) 10K type strain sequencing project: providing services to taxonomists for standard genome sequencing and annotation.</title>
        <authorList>
            <consortium name="The Broad Institute Genomics Platform"/>
            <consortium name="The Broad Institute Genome Sequencing Center for Infectious Disease"/>
            <person name="Wu L."/>
            <person name="Ma J."/>
        </authorList>
    </citation>
    <scope>NUCLEOTIDE SEQUENCE [LARGE SCALE GENOMIC DNA]</scope>
    <source>
        <strain evidence="2 3">JCM 14900</strain>
    </source>
</reference>
<dbReference type="EMBL" id="BAAAOF010000009">
    <property type="protein sequence ID" value="GAA1940894.1"/>
    <property type="molecule type" value="Genomic_DNA"/>
</dbReference>
<comment type="caution">
    <text evidence="2">The sequence shown here is derived from an EMBL/GenBank/DDBJ whole genome shotgun (WGS) entry which is preliminary data.</text>
</comment>
<dbReference type="Proteomes" id="UP001501343">
    <property type="component" value="Unassembled WGS sequence"/>
</dbReference>
<protein>
    <recommendedName>
        <fullName evidence="1">SnoaL-like domain-containing protein</fullName>
    </recommendedName>
</protein>
<evidence type="ECO:0000313" key="3">
    <source>
        <dbReference type="Proteomes" id="UP001501343"/>
    </source>
</evidence>
<evidence type="ECO:0000259" key="1">
    <source>
        <dbReference type="Pfam" id="PF12680"/>
    </source>
</evidence>
<dbReference type="SUPFAM" id="SSF54427">
    <property type="entry name" value="NTF2-like"/>
    <property type="match status" value="1"/>
</dbReference>
<proteinExistence type="predicted"/>
<feature type="domain" description="SnoaL-like" evidence="1">
    <location>
        <begin position="24"/>
        <end position="122"/>
    </location>
</feature>
<evidence type="ECO:0000313" key="2">
    <source>
        <dbReference type="EMBL" id="GAA1940894.1"/>
    </source>
</evidence>
<dbReference type="Gene3D" id="3.10.450.50">
    <property type="match status" value="1"/>
</dbReference>
<gene>
    <name evidence="2" type="ORF">GCM10009775_35930</name>
</gene>
<name>A0ABN2Q1G4_9MICO</name>